<accession>A0AAD1XT00</accession>
<keyword evidence="2" id="KW-1185">Reference proteome</keyword>
<protein>
    <submittedName>
        <fullName evidence="1">Uncharacterized protein</fullName>
    </submittedName>
</protein>
<evidence type="ECO:0000313" key="1">
    <source>
        <dbReference type="EMBL" id="CAI2378372.1"/>
    </source>
</evidence>
<organism evidence="1 2">
    <name type="scientific">Euplotes crassus</name>
    <dbReference type="NCBI Taxonomy" id="5936"/>
    <lineage>
        <taxon>Eukaryota</taxon>
        <taxon>Sar</taxon>
        <taxon>Alveolata</taxon>
        <taxon>Ciliophora</taxon>
        <taxon>Intramacronucleata</taxon>
        <taxon>Spirotrichea</taxon>
        <taxon>Hypotrichia</taxon>
        <taxon>Euplotida</taxon>
        <taxon>Euplotidae</taxon>
        <taxon>Moneuplotes</taxon>
    </lineage>
</organism>
<evidence type="ECO:0000313" key="2">
    <source>
        <dbReference type="Proteomes" id="UP001295684"/>
    </source>
</evidence>
<dbReference type="AlphaFoldDB" id="A0AAD1XT00"/>
<name>A0AAD1XT00_EUPCR</name>
<dbReference type="EMBL" id="CAMPGE010020090">
    <property type="protein sequence ID" value="CAI2378372.1"/>
    <property type="molecule type" value="Genomic_DNA"/>
</dbReference>
<reference evidence="1" key="1">
    <citation type="submission" date="2023-07" db="EMBL/GenBank/DDBJ databases">
        <authorList>
            <consortium name="AG Swart"/>
            <person name="Singh M."/>
            <person name="Singh A."/>
            <person name="Seah K."/>
            <person name="Emmerich C."/>
        </authorList>
    </citation>
    <scope>NUCLEOTIDE SEQUENCE</scope>
    <source>
        <strain evidence="1">DP1</strain>
    </source>
</reference>
<comment type="caution">
    <text evidence="1">The sequence shown here is derived from an EMBL/GenBank/DDBJ whole genome shotgun (WGS) entry which is preliminary data.</text>
</comment>
<gene>
    <name evidence="1" type="ORF">ECRASSUSDP1_LOCUS19767</name>
</gene>
<proteinExistence type="predicted"/>
<dbReference type="Proteomes" id="UP001295684">
    <property type="component" value="Unassembled WGS sequence"/>
</dbReference>
<sequence length="277" mass="32395">MFHLKSTFRRFANSWRKFRSPLVKHPIRNKSTKISLADSFKPVRDFPYIFGNTQNVISIIKDFDSHDHSILMTLNSMLDDSDHCLREGFTFGYRALLNMIKDHDVTGIGQICDSNLKQDIHEEMGELVYNDIELKLENENNLEHEPMLIDIIDFNFHISGGMDRGANSEMNSRYHIYISEDFEMGSQVNIDLEVLVRYVTNFKLNAFLSKSPGTLLIPDTQIGDEEVHYVTYETNLSQLKLNFWSFLTLRRYANLRNMDDVSWRITDIDGRFGGYRR</sequence>